<dbReference type="GO" id="GO:0000428">
    <property type="term" value="C:DNA-directed RNA polymerase complex"/>
    <property type="evidence" value="ECO:0007669"/>
    <property type="project" value="UniProtKB-KW"/>
</dbReference>
<dbReference type="AlphaFoldDB" id="A0A5C1H7U1"/>
<dbReference type="Gene3D" id="1.10.274.100">
    <property type="entry name" value="RNA polymerase Rpb1, domain 3"/>
    <property type="match status" value="1"/>
</dbReference>
<sequence>MIKFIPNFKISLASKNQIYKWATRYINNIKIQGEVTEPLTINFKKGLYEKNGLFWEKIFGPSLSWTCKCGLYKGRILYFSNQSSKFCEYCGSEINSNRIRRYTMGYISLVTPIIHIWYLTGPGHILSTLLNISLSKLENLIYYKDFFIKPQYIKISKNKSFHDLQSQNKDSFKWTYSQLMIAPKLLHEKLQNLNLLSELNYTKDSLLLINRPQQRSQLSKKIRILHCFFVSNIKPEWIFLEVLPVIPPQLRPFTNLNNHFFIISPLNNLYRLILIRNNRLKRWIQLRHFIPVNFEIIEKKMLQQSIDNLLSTQVKYKTCNDSSRPLLSLSTILGQGKYGRFRQNLLGKRIDFSGRSVITSGADLPIGKIGLPYELAFNLFNPLLQNIFHKNKILHHIFNSSTLLQYRSRLLKQILKKIWATKVILINRAPTLHKMNIQAFKPYLIETDALKLFPLACASFNADFDGDQMGIFLPVSNISQYEAKYKLSSDKNYFSFEKNKNLFKASQNMILGLYLLTIGITYIKPCNIYFWDYNDVLYAYFNNLIEINSFIWIKFQQIISWNMFINFILTTPGRILLTESITAKSISV</sequence>
<evidence type="ECO:0000256" key="7">
    <source>
        <dbReference type="RuleBase" id="RU004279"/>
    </source>
</evidence>
<evidence type="ECO:0000256" key="1">
    <source>
        <dbReference type="ARBA" id="ARBA00004026"/>
    </source>
</evidence>
<dbReference type="EC" id="2.7.7.6" evidence="7"/>
<name>A0A5C1H7U1_9APIC</name>
<evidence type="ECO:0000256" key="2">
    <source>
        <dbReference type="ARBA" id="ARBA00022478"/>
    </source>
</evidence>
<evidence type="ECO:0000256" key="5">
    <source>
        <dbReference type="ARBA" id="ARBA00023163"/>
    </source>
</evidence>
<evidence type="ECO:0000313" key="10">
    <source>
        <dbReference type="EMBL" id="QEM01700.1"/>
    </source>
</evidence>
<dbReference type="GO" id="GO:0006351">
    <property type="term" value="P:DNA-templated transcription"/>
    <property type="evidence" value="ECO:0007669"/>
    <property type="project" value="InterPro"/>
</dbReference>
<dbReference type="Pfam" id="PF04997">
    <property type="entry name" value="RNA_pol_Rpb1_1"/>
    <property type="match status" value="1"/>
</dbReference>
<accession>A0A5C1H7U1</accession>
<evidence type="ECO:0000256" key="4">
    <source>
        <dbReference type="ARBA" id="ARBA00022695"/>
    </source>
</evidence>
<evidence type="ECO:0000256" key="3">
    <source>
        <dbReference type="ARBA" id="ARBA00022679"/>
    </source>
</evidence>
<dbReference type="SUPFAM" id="SSF64484">
    <property type="entry name" value="beta and beta-prime subunits of DNA dependent RNA-polymerase"/>
    <property type="match status" value="1"/>
</dbReference>
<dbReference type="Gene3D" id="4.10.860.120">
    <property type="entry name" value="RNA polymerase II, clamp domain"/>
    <property type="match status" value="1"/>
</dbReference>
<dbReference type="SMART" id="SM00663">
    <property type="entry name" value="RPOLA_N"/>
    <property type="match status" value="1"/>
</dbReference>
<dbReference type="InterPro" id="IPR044893">
    <property type="entry name" value="RNA_pol_Rpb1_clamp_domain"/>
</dbReference>
<comment type="catalytic activity">
    <reaction evidence="6 7">
        <text>RNA(n) + a ribonucleoside 5'-triphosphate = RNA(n+1) + diphosphate</text>
        <dbReference type="Rhea" id="RHEA:21248"/>
        <dbReference type="Rhea" id="RHEA-COMP:14527"/>
        <dbReference type="Rhea" id="RHEA-COMP:17342"/>
        <dbReference type="ChEBI" id="CHEBI:33019"/>
        <dbReference type="ChEBI" id="CHEBI:61557"/>
        <dbReference type="ChEBI" id="CHEBI:140395"/>
        <dbReference type="EC" id="2.7.7.6"/>
    </reaction>
</comment>
<organism evidence="10">
    <name type="scientific">Nephromyces sp. ex Molgula occidentalis</name>
    <dbReference type="NCBI Taxonomy" id="2544991"/>
    <lineage>
        <taxon>Eukaryota</taxon>
        <taxon>Sar</taxon>
        <taxon>Alveolata</taxon>
        <taxon>Apicomplexa</taxon>
        <taxon>Aconoidasida</taxon>
        <taxon>Nephromycida</taxon>
        <taxon>Nephromyces</taxon>
    </lineage>
</organism>
<comment type="function">
    <text evidence="1 7">DNA-dependent RNA polymerase catalyzes the transcription of DNA into RNA using the four ribonucleoside triphosphates as substrates.</text>
</comment>
<dbReference type="InterPro" id="IPR042102">
    <property type="entry name" value="RNA_pol_Rpb1_3_sf"/>
</dbReference>
<keyword evidence="8" id="KW-0812">Transmembrane</keyword>
<dbReference type="InterPro" id="IPR007080">
    <property type="entry name" value="RNA_pol_Rpb1_1"/>
</dbReference>
<keyword evidence="3 7" id="KW-0808">Transferase</keyword>
<proteinExistence type="inferred from homology"/>
<dbReference type="Gene3D" id="2.40.40.20">
    <property type="match status" value="1"/>
</dbReference>
<feature type="domain" description="RNA polymerase N-terminal" evidence="9">
    <location>
        <begin position="236"/>
        <end position="517"/>
    </location>
</feature>
<keyword evidence="4 7" id="KW-0548">Nucleotidyltransferase</keyword>
<evidence type="ECO:0000259" key="9">
    <source>
        <dbReference type="SMART" id="SM00663"/>
    </source>
</evidence>
<dbReference type="GO" id="GO:0003677">
    <property type="term" value="F:DNA binding"/>
    <property type="evidence" value="ECO:0007669"/>
    <property type="project" value="InterPro"/>
</dbReference>
<dbReference type="GO" id="GO:0003899">
    <property type="term" value="F:DNA-directed RNA polymerase activity"/>
    <property type="evidence" value="ECO:0007669"/>
    <property type="project" value="UniProtKB-EC"/>
</dbReference>
<dbReference type="Pfam" id="PF00623">
    <property type="entry name" value="RNA_pol_Rpb1_2"/>
    <property type="match status" value="2"/>
</dbReference>
<keyword evidence="5 7" id="KW-0804">Transcription</keyword>
<protein>
    <recommendedName>
        <fullName evidence="7">DNA-directed RNA polymerase subunit</fullName>
        <ecNumber evidence="7">2.7.7.6</ecNumber>
    </recommendedName>
</protein>
<keyword evidence="8" id="KW-0472">Membrane</keyword>
<keyword evidence="2 7" id="KW-0240">DNA-directed RNA polymerase</keyword>
<dbReference type="InterPro" id="IPR045867">
    <property type="entry name" value="DNA-dir_RpoC_beta_prime"/>
</dbReference>
<feature type="transmembrane region" description="Helical" evidence="8">
    <location>
        <begin position="510"/>
        <end position="531"/>
    </location>
</feature>
<reference evidence="10" key="1">
    <citation type="journal article" date="2019" name="Genome Biol. Evol.">
        <title>Nephromyces represents a diverse and novel lineage of the Apicomplexa that has retained apicoplasts.</title>
        <authorList>
            <person name="Munoz-Gomez S.A."/>
            <person name="Durnin K."/>
            <person name="Eme L."/>
            <person name="Paight C."/>
            <person name="Lane C.E."/>
            <person name="Saffo M.B."/>
            <person name="Slamovits C.H."/>
        </authorList>
    </citation>
    <scope>NUCLEOTIDE SEQUENCE</scope>
    <source>
        <strain evidence="10">638</strain>
    </source>
</reference>
<dbReference type="InterPro" id="IPR006592">
    <property type="entry name" value="RNA_pol_N"/>
</dbReference>
<dbReference type="EMBL" id="MK573204">
    <property type="protein sequence ID" value="QEM01700.1"/>
    <property type="molecule type" value="Genomic_DNA"/>
</dbReference>
<evidence type="ECO:0000256" key="6">
    <source>
        <dbReference type="ARBA" id="ARBA00048552"/>
    </source>
</evidence>
<evidence type="ECO:0000256" key="8">
    <source>
        <dbReference type="SAM" id="Phobius"/>
    </source>
</evidence>
<keyword evidence="8" id="KW-1133">Transmembrane helix</keyword>
<dbReference type="PANTHER" id="PTHR19376:SF54">
    <property type="entry name" value="DNA-DIRECTED RNA POLYMERASE SUBUNIT BETA"/>
    <property type="match status" value="1"/>
</dbReference>
<gene>
    <name evidence="10" type="primary">rpoC1</name>
</gene>
<dbReference type="InterPro" id="IPR000722">
    <property type="entry name" value="RNA_pol_asu"/>
</dbReference>
<comment type="similarity">
    <text evidence="7">Belongs to the RNA polymerase beta' chain family.</text>
</comment>
<dbReference type="PANTHER" id="PTHR19376">
    <property type="entry name" value="DNA-DIRECTED RNA POLYMERASE"/>
    <property type="match status" value="1"/>
</dbReference>